<evidence type="ECO:0000256" key="1">
    <source>
        <dbReference type="ARBA" id="ARBA00009330"/>
    </source>
</evidence>
<dbReference type="GO" id="GO:0044384">
    <property type="term" value="C:host outer membrane"/>
    <property type="evidence" value="ECO:0007669"/>
    <property type="project" value="InterPro"/>
</dbReference>
<dbReference type="GO" id="GO:0055085">
    <property type="term" value="P:transmembrane transport"/>
    <property type="evidence" value="ECO:0007669"/>
    <property type="project" value="TreeGrafter"/>
</dbReference>
<feature type="signal peptide" evidence="2">
    <location>
        <begin position="1"/>
        <end position="27"/>
    </location>
</feature>
<sequence length="217" mass="22889">MFLSRFWPLAGCALSMAITASAGPALAQDSFVQAGDIVIRARGIVVEPDEGADIDPIGGSVDIETAVMPELDFSYFFTDRLAVELIAAVTPHDVTATGTALGDVPLGELLLLPPTLTAQYHLPVTKRFKPYVGAGINVTFFIDEDAAGGAVTSIDADTSVGAALQAGFDYQISGPWMVNLDVKRLFLDTDVSINGGGITADVDINPWIFGFGVGYRF</sequence>
<dbReference type="RefSeq" id="WP_132706717.1">
    <property type="nucleotide sequence ID" value="NZ_JACIGF010000001.1"/>
</dbReference>
<evidence type="ECO:0000256" key="2">
    <source>
        <dbReference type="SAM" id="SignalP"/>
    </source>
</evidence>
<dbReference type="InterPro" id="IPR005618">
    <property type="entry name" value="OMPW"/>
</dbReference>
<dbReference type="PROSITE" id="PS00695">
    <property type="entry name" value="ENT_VIR_OMP_2"/>
    <property type="match status" value="1"/>
</dbReference>
<accession>A0A4R2PRI0</accession>
<comment type="caution">
    <text evidence="3">The sequence shown here is derived from an EMBL/GenBank/DDBJ whole genome shotgun (WGS) entry which is preliminary data.</text>
</comment>
<dbReference type="FunCoup" id="A0A4R2PRI0">
    <property type="interactions" value="47"/>
</dbReference>
<dbReference type="PANTHER" id="PTHR36920">
    <property type="match status" value="1"/>
</dbReference>
<evidence type="ECO:0000313" key="4">
    <source>
        <dbReference type="Proteomes" id="UP000295399"/>
    </source>
</evidence>
<name>A0A4R2PRI0_RHOSA</name>
<dbReference type="Pfam" id="PF03922">
    <property type="entry name" value="OmpW"/>
    <property type="match status" value="1"/>
</dbReference>
<dbReference type="OrthoDB" id="9807574at2"/>
<dbReference type="InterPro" id="IPR011250">
    <property type="entry name" value="OMP/PagP_B-barrel"/>
</dbReference>
<organism evidence="3 4">
    <name type="scientific">Rhodothalassium salexigens DSM 2132</name>
    <dbReference type="NCBI Taxonomy" id="1188247"/>
    <lineage>
        <taxon>Bacteria</taxon>
        <taxon>Pseudomonadati</taxon>
        <taxon>Pseudomonadota</taxon>
        <taxon>Alphaproteobacteria</taxon>
        <taxon>Rhodothalassiales</taxon>
        <taxon>Rhodothalassiaceae</taxon>
        <taxon>Rhodothalassium</taxon>
    </lineage>
</organism>
<dbReference type="PANTHER" id="PTHR36920:SF1">
    <property type="entry name" value="OUTER MEMBRANE PROTEIN W"/>
    <property type="match status" value="1"/>
</dbReference>
<reference evidence="3 4" key="1">
    <citation type="submission" date="2019-03" db="EMBL/GenBank/DDBJ databases">
        <title>Genomic Encyclopedia of Type Strains, Phase IV (KMG-IV): sequencing the most valuable type-strain genomes for metagenomic binning, comparative biology and taxonomic classification.</title>
        <authorList>
            <person name="Goeker M."/>
        </authorList>
    </citation>
    <scope>NUCLEOTIDE SEQUENCE [LARGE SCALE GENOMIC DNA]</scope>
    <source>
        <strain evidence="3 4">DSM 2132</strain>
    </source>
</reference>
<feature type="chain" id="PRO_5020252453" evidence="2">
    <location>
        <begin position="28"/>
        <end position="217"/>
    </location>
</feature>
<dbReference type="SUPFAM" id="SSF56925">
    <property type="entry name" value="OMPA-like"/>
    <property type="match status" value="1"/>
</dbReference>
<dbReference type="AlphaFoldDB" id="A0A4R2PRI0"/>
<protein>
    <submittedName>
        <fullName evidence="3">Outer membrane protein</fullName>
    </submittedName>
</protein>
<comment type="similarity">
    <text evidence="1">Belongs to the OmpW/AlkL family.</text>
</comment>
<dbReference type="Proteomes" id="UP000295399">
    <property type="component" value="Unassembled WGS sequence"/>
</dbReference>
<dbReference type="EMBL" id="SLXO01000001">
    <property type="protein sequence ID" value="TCP38347.1"/>
    <property type="molecule type" value="Genomic_DNA"/>
</dbReference>
<dbReference type="InterPro" id="IPR000758">
    <property type="entry name" value="Enterovir_OMP"/>
</dbReference>
<keyword evidence="2" id="KW-0732">Signal</keyword>
<evidence type="ECO:0000313" key="3">
    <source>
        <dbReference type="EMBL" id="TCP38347.1"/>
    </source>
</evidence>
<dbReference type="GO" id="GO:0019867">
    <property type="term" value="C:outer membrane"/>
    <property type="evidence" value="ECO:0007669"/>
    <property type="project" value="InterPro"/>
</dbReference>
<proteinExistence type="inferred from homology"/>
<dbReference type="Gene3D" id="2.40.160.20">
    <property type="match status" value="1"/>
</dbReference>
<dbReference type="InParanoid" id="A0A4R2PRI0"/>
<gene>
    <name evidence="3" type="ORF">EV659_101247</name>
</gene>
<keyword evidence="4" id="KW-1185">Reference proteome</keyword>